<evidence type="ECO:0000313" key="3">
    <source>
        <dbReference type="EMBL" id="GFJ83277.1"/>
    </source>
</evidence>
<dbReference type="SUPFAM" id="SSF55961">
    <property type="entry name" value="Bet v1-like"/>
    <property type="match status" value="1"/>
</dbReference>
<name>A0A6V8KND8_9ACTN</name>
<dbReference type="EMBL" id="BLPF01000003">
    <property type="protein sequence ID" value="GFJ83277.1"/>
    <property type="molecule type" value="Genomic_DNA"/>
</dbReference>
<organism evidence="3 4">
    <name type="scientific">Phytohabitans houttuyneae</name>
    <dbReference type="NCBI Taxonomy" id="1076126"/>
    <lineage>
        <taxon>Bacteria</taxon>
        <taxon>Bacillati</taxon>
        <taxon>Actinomycetota</taxon>
        <taxon>Actinomycetes</taxon>
        <taxon>Micromonosporales</taxon>
        <taxon>Micromonosporaceae</taxon>
    </lineage>
</organism>
<dbReference type="Proteomes" id="UP000482800">
    <property type="component" value="Unassembled WGS sequence"/>
</dbReference>
<dbReference type="InterPro" id="IPR023393">
    <property type="entry name" value="START-like_dom_sf"/>
</dbReference>
<proteinExistence type="inferred from homology"/>
<comment type="caution">
    <text evidence="3">The sequence shown here is derived from an EMBL/GenBank/DDBJ whole genome shotgun (WGS) entry which is preliminary data.</text>
</comment>
<dbReference type="Gene3D" id="3.30.530.20">
    <property type="match status" value="1"/>
</dbReference>
<keyword evidence="4" id="KW-1185">Reference proteome</keyword>
<evidence type="ECO:0000313" key="4">
    <source>
        <dbReference type="Proteomes" id="UP000482800"/>
    </source>
</evidence>
<comment type="similarity">
    <text evidence="1">Belongs to the AHA1 family.</text>
</comment>
<dbReference type="InterPro" id="IPR013538">
    <property type="entry name" value="ASHA1/2-like_C"/>
</dbReference>
<reference evidence="3 4" key="2">
    <citation type="submission" date="2020-03" db="EMBL/GenBank/DDBJ databases">
        <authorList>
            <person name="Ichikawa N."/>
            <person name="Kimura A."/>
            <person name="Kitahashi Y."/>
            <person name="Uohara A."/>
        </authorList>
    </citation>
    <scope>NUCLEOTIDE SEQUENCE [LARGE SCALE GENOMIC DNA]</scope>
    <source>
        <strain evidence="3 4">NBRC 108639</strain>
    </source>
</reference>
<sequence length="160" mass="18183">MIKVEHMEYGKIEREIHVDASPEVVYEVVSRPEHLREWWPDDATLDPTPGGVGELVWHGDGPERAMVVPMTVVEAVPPRLFSFRWAYEPDDVPDPSNSFLVTLELVPSGAGTTLRLTETGFRERGWEVATLEAAYREHATSWDRFLPRLARYAGQRVAAR</sequence>
<accession>A0A6V8KND8</accession>
<reference evidence="3 4" key="1">
    <citation type="submission" date="2020-03" db="EMBL/GenBank/DDBJ databases">
        <title>Whole genome shotgun sequence of Phytohabitans houttuyneae NBRC 108639.</title>
        <authorList>
            <person name="Komaki H."/>
            <person name="Tamura T."/>
        </authorList>
    </citation>
    <scope>NUCLEOTIDE SEQUENCE [LARGE SCALE GENOMIC DNA]</scope>
    <source>
        <strain evidence="3 4">NBRC 108639</strain>
    </source>
</reference>
<dbReference type="Pfam" id="PF08327">
    <property type="entry name" value="AHSA1"/>
    <property type="match status" value="1"/>
</dbReference>
<gene>
    <name evidence="3" type="ORF">Phou_074570</name>
</gene>
<feature type="domain" description="Activator of Hsp90 ATPase homologue 1/2-like C-terminal" evidence="2">
    <location>
        <begin position="19"/>
        <end position="153"/>
    </location>
</feature>
<evidence type="ECO:0000259" key="2">
    <source>
        <dbReference type="Pfam" id="PF08327"/>
    </source>
</evidence>
<dbReference type="AlphaFoldDB" id="A0A6V8KND8"/>
<evidence type="ECO:0000256" key="1">
    <source>
        <dbReference type="ARBA" id="ARBA00006817"/>
    </source>
</evidence>
<protein>
    <submittedName>
        <fullName evidence="3">Activator of HSP90 ATPase</fullName>
    </submittedName>
</protein>